<dbReference type="Pfam" id="PF00379">
    <property type="entry name" value="Chitin_bind_4"/>
    <property type="match status" value="2"/>
</dbReference>
<feature type="region of interest" description="Disordered" evidence="2">
    <location>
        <begin position="196"/>
        <end position="221"/>
    </location>
</feature>
<feature type="non-terminal residue" evidence="3">
    <location>
        <position position="1"/>
    </location>
</feature>
<feature type="compositionally biased region" description="Polar residues" evidence="2">
    <location>
        <begin position="173"/>
        <end position="184"/>
    </location>
</feature>
<dbReference type="PANTHER" id="PTHR10380">
    <property type="entry name" value="CUTICLE PROTEIN"/>
    <property type="match status" value="1"/>
</dbReference>
<dbReference type="InterPro" id="IPR000618">
    <property type="entry name" value="Insect_cuticle"/>
</dbReference>
<dbReference type="PROSITE" id="PS51155">
    <property type="entry name" value="CHIT_BIND_RR_2"/>
    <property type="match status" value="2"/>
</dbReference>
<feature type="region of interest" description="Disordered" evidence="2">
    <location>
        <begin position="127"/>
        <end position="184"/>
    </location>
</feature>
<keyword evidence="1" id="KW-0193">Cuticle</keyword>
<evidence type="ECO:0000313" key="3">
    <source>
        <dbReference type="EMBL" id="KOX75050.1"/>
    </source>
</evidence>
<evidence type="ECO:0000256" key="1">
    <source>
        <dbReference type="PROSITE-ProRule" id="PRU00497"/>
    </source>
</evidence>
<name>A0A0M9A0U5_9HYME</name>
<feature type="compositionally biased region" description="Polar residues" evidence="2">
    <location>
        <begin position="211"/>
        <end position="221"/>
    </location>
</feature>
<reference evidence="3 4" key="1">
    <citation type="submission" date="2015-07" db="EMBL/GenBank/DDBJ databases">
        <title>The genome of Melipona quadrifasciata.</title>
        <authorList>
            <person name="Pan H."/>
            <person name="Kapheim K."/>
        </authorList>
    </citation>
    <scope>NUCLEOTIDE SEQUENCE [LARGE SCALE GENOMIC DNA]</scope>
    <source>
        <strain evidence="3">0111107301</strain>
        <tissue evidence="3">Whole body</tissue>
    </source>
</reference>
<sequence length="1067" mass="119280">QVIPLCLLLLIEAKRVAIRPRIAEPQVYYEEEDSQAAEDDYSPAVYQPRTRALPSPRSKDALHSSKPPPVQTIRNYNKVNDDGSFTFGYEAADGSFKEETRGTDCVVRGKYGYIDPDGNKREFTYVSGNPCDPNAPKDDEDDLADKQEEDDISGPANYPSVRPIPRPVSSRPAYQQSTTRAPTTIFQTHYQLDDDASQELSDEDLVKPSQLRPSSYRTAQQPTYVQVTPSTALYEPSPTASPALYRLASSTSQYQSTESPLIRAQPTISSTAYQTLETTTRRPVTRHPKPQSVAITPRPHVAQVAAQYVSPSSTERPALAYNRPSAVTVSPNLRSSSTASGASHLDFAAELERYVNTVGVASPKPQHQPSSQSSKVKLTAGQAPIAASAADPIYQSELVYDPATGQYNTQLYQTLPQTRSAAAVKMTPWLMAIFCLATAGCSNVTDQQTSETHHDQQVAILKQIRKVNEDGSYTYGYEAGDGSFKVESRDVLGNIKGTFGFVDADGEIKRVSYSSSNGTGFKATTVSPLQEHVSVVQSIPRTNRTTTTKKPNIVYPSSTESYAKSSVVQSIPRNRKTTTTTSTTTTTTTTTEQPKTIFGHYLKGTGKNRPRFVINGQQRPLVIEEEMTEDEDSQINRPSTEDKTATYRKIIFAKRPVDQTLRPISDDFVEKEDDEKVASGNNLRRQLHEETTKPNPIVEGSSDDHSDVYGGSLPVLIRGPARVVENRDYLRQSTEPIFVRPQPEQFLRELPGGRILVPSQQSIEEDPGYRPVSINRLLLRPLPNQQPLYSTTTDANIHYLTESPLPEQEEDPRVAMAQGYMRPRPFPRPVIFQEPEPRPRPVLRPVAPAIDDREYQTTPEYPYRGSTIALPPEPPNPINPPLSRRDFQLLLRRLLVSQYGVQALSYPKSYLEDALYDQQPYPSYQPGYQLAAPRPDVGYDQQIPLQYGDRVPVRRPVYARALNPVYQPQQYEDYSDGRYTKRVYRQKFYTQEVADDGDEILPAPIREALLLRMLQLAINAERPPVMSTPVAATTTPASRYRKTGPVRSVQIITDEEEEEKEAMKKKM</sequence>
<dbReference type="GO" id="GO:0062129">
    <property type="term" value="C:chitin-based extracellular matrix"/>
    <property type="evidence" value="ECO:0007669"/>
    <property type="project" value="TreeGrafter"/>
</dbReference>
<feature type="region of interest" description="Disordered" evidence="2">
    <location>
        <begin position="671"/>
        <end position="706"/>
    </location>
</feature>
<feature type="compositionally biased region" description="Acidic residues" evidence="2">
    <location>
        <begin position="29"/>
        <end position="41"/>
    </location>
</feature>
<keyword evidence="4" id="KW-1185">Reference proteome</keyword>
<gene>
    <name evidence="3" type="ORF">WN51_12735</name>
</gene>
<feature type="region of interest" description="Disordered" evidence="2">
    <location>
        <begin position="565"/>
        <end position="591"/>
    </location>
</feature>
<evidence type="ECO:0000313" key="4">
    <source>
        <dbReference type="Proteomes" id="UP000053105"/>
    </source>
</evidence>
<feature type="region of interest" description="Disordered" evidence="2">
    <location>
        <begin position="29"/>
        <end position="70"/>
    </location>
</feature>
<dbReference type="PANTHER" id="PTHR10380:SF209">
    <property type="match status" value="1"/>
</dbReference>
<evidence type="ECO:0008006" key="5">
    <source>
        <dbReference type="Google" id="ProtNLM"/>
    </source>
</evidence>
<dbReference type="OrthoDB" id="7222477at2759"/>
<dbReference type="AlphaFoldDB" id="A0A0M9A0U5"/>
<feature type="compositionally biased region" description="Low complexity" evidence="2">
    <location>
        <begin position="159"/>
        <end position="172"/>
    </location>
</feature>
<proteinExistence type="predicted"/>
<feature type="compositionally biased region" description="Low complexity" evidence="2">
    <location>
        <begin position="577"/>
        <end position="591"/>
    </location>
</feature>
<dbReference type="GO" id="GO:0008010">
    <property type="term" value="F:structural constituent of chitin-based larval cuticle"/>
    <property type="evidence" value="ECO:0007669"/>
    <property type="project" value="TreeGrafter"/>
</dbReference>
<feature type="compositionally biased region" description="Acidic residues" evidence="2">
    <location>
        <begin position="138"/>
        <end position="152"/>
    </location>
</feature>
<dbReference type="EMBL" id="KQ435775">
    <property type="protein sequence ID" value="KOX75050.1"/>
    <property type="molecule type" value="Genomic_DNA"/>
</dbReference>
<dbReference type="InterPro" id="IPR050468">
    <property type="entry name" value="Cuticle_Struct_Prot"/>
</dbReference>
<protein>
    <recommendedName>
        <fullName evidence="5">Cuticle protein 6</fullName>
    </recommendedName>
</protein>
<dbReference type="Proteomes" id="UP000053105">
    <property type="component" value="Unassembled WGS sequence"/>
</dbReference>
<dbReference type="STRING" id="166423.A0A0M9A0U5"/>
<organism evidence="3 4">
    <name type="scientific">Melipona quadrifasciata</name>
    <dbReference type="NCBI Taxonomy" id="166423"/>
    <lineage>
        <taxon>Eukaryota</taxon>
        <taxon>Metazoa</taxon>
        <taxon>Ecdysozoa</taxon>
        <taxon>Arthropoda</taxon>
        <taxon>Hexapoda</taxon>
        <taxon>Insecta</taxon>
        <taxon>Pterygota</taxon>
        <taxon>Neoptera</taxon>
        <taxon>Endopterygota</taxon>
        <taxon>Hymenoptera</taxon>
        <taxon>Apocrita</taxon>
        <taxon>Aculeata</taxon>
        <taxon>Apoidea</taxon>
        <taxon>Anthophila</taxon>
        <taxon>Apidae</taxon>
        <taxon>Melipona</taxon>
    </lineage>
</organism>
<evidence type="ECO:0000256" key="2">
    <source>
        <dbReference type="SAM" id="MobiDB-lite"/>
    </source>
</evidence>
<accession>A0A0M9A0U5</accession>